<evidence type="ECO:0000313" key="2">
    <source>
        <dbReference type="Proteomes" id="UP000015527"/>
    </source>
</evidence>
<sequence>MRLPRGTLTRRDCAWSRDAACGRYVQHLCAAADADLKDWVEHGARILVGGSLQNMAPPSTARCAWRREAEAIAEAGLYRRDI</sequence>
<proteinExistence type="predicted"/>
<dbReference type="RefSeq" id="WP_021234044.1">
    <property type="nucleotide sequence ID" value="NZ_ATHL01000076.1"/>
</dbReference>
<evidence type="ECO:0000313" key="1">
    <source>
        <dbReference type="EMBL" id="EQB15152.1"/>
    </source>
</evidence>
<dbReference type="EMBL" id="ATHL01000076">
    <property type="protein sequence ID" value="EQB15152.1"/>
    <property type="molecule type" value="Genomic_DNA"/>
</dbReference>
<dbReference type="OrthoDB" id="9764248at2"/>
<organism evidence="1 2">
    <name type="scientific">Novosphingobium lindaniclasticum LE124</name>
    <dbReference type="NCBI Taxonomy" id="1096930"/>
    <lineage>
        <taxon>Bacteria</taxon>
        <taxon>Pseudomonadati</taxon>
        <taxon>Pseudomonadota</taxon>
        <taxon>Alphaproteobacteria</taxon>
        <taxon>Sphingomonadales</taxon>
        <taxon>Sphingomonadaceae</taxon>
        <taxon>Novosphingobium</taxon>
    </lineage>
</organism>
<dbReference type="InterPro" id="IPR039261">
    <property type="entry name" value="FNR_nucleotide-bd"/>
</dbReference>
<dbReference type="Proteomes" id="UP000015527">
    <property type="component" value="Unassembled WGS sequence"/>
</dbReference>
<reference evidence="1 2" key="1">
    <citation type="journal article" date="2013" name="Genome Announc.">
        <title>Genome Sequence of Novosphingobium lindaniclasticum LE124T, Isolated from a Hexachlorocyclohexane Dumpsite.</title>
        <authorList>
            <person name="Saxena A."/>
            <person name="Nayyar N."/>
            <person name="Sangwan N."/>
            <person name="Kumari R."/>
            <person name="Khurana J.P."/>
            <person name="Lal R."/>
        </authorList>
    </citation>
    <scope>NUCLEOTIDE SEQUENCE [LARGE SCALE GENOMIC DNA]</scope>
    <source>
        <strain evidence="1 2">LE124</strain>
    </source>
</reference>
<dbReference type="Gene3D" id="3.40.50.80">
    <property type="entry name" value="Nucleotide-binding domain of ferredoxin-NADP reductase (FNR) module"/>
    <property type="match status" value="1"/>
</dbReference>
<accession>T0HQ20</accession>
<dbReference type="PATRIC" id="fig|1096930.3.peg.2177"/>
<name>T0HQ20_9SPHN</name>
<comment type="caution">
    <text evidence="1">The sequence shown here is derived from an EMBL/GenBank/DDBJ whole genome shotgun (WGS) entry which is preliminary data.</text>
</comment>
<dbReference type="AlphaFoldDB" id="T0HQ20"/>
<gene>
    <name evidence="1" type="ORF">L284_10985</name>
</gene>
<keyword evidence="2" id="KW-1185">Reference proteome</keyword>
<protein>
    <submittedName>
        <fullName evidence="1">Uncharacterized protein</fullName>
    </submittedName>
</protein>